<dbReference type="Pfam" id="PF01042">
    <property type="entry name" value="Ribonuc_L-PSP"/>
    <property type="match status" value="2"/>
</dbReference>
<dbReference type="Pfam" id="PF01902">
    <property type="entry name" value="Diphthami_syn_2"/>
    <property type="match status" value="1"/>
</dbReference>
<name>A0AAW1LNP3_SAPOF</name>
<evidence type="ECO:0000259" key="13">
    <source>
        <dbReference type="Pfam" id="PF01902"/>
    </source>
</evidence>
<dbReference type="FunFam" id="3.40.50.620:FF:000069">
    <property type="entry name" value="diphthine--ammonia ligase"/>
    <property type="match status" value="1"/>
</dbReference>
<evidence type="ECO:0000313" key="14">
    <source>
        <dbReference type="EMBL" id="KAK9735226.1"/>
    </source>
</evidence>
<keyword evidence="7" id="KW-0067">ATP-binding</keyword>
<dbReference type="CDD" id="cd01994">
    <property type="entry name" value="AANH_PF0828-like"/>
    <property type="match status" value="1"/>
</dbReference>
<evidence type="ECO:0000256" key="5">
    <source>
        <dbReference type="ARBA" id="ARBA00022598"/>
    </source>
</evidence>
<dbReference type="Proteomes" id="UP001443914">
    <property type="component" value="Unassembled WGS sequence"/>
</dbReference>
<evidence type="ECO:0000256" key="3">
    <source>
        <dbReference type="ARBA" id="ARBA00012089"/>
    </source>
</evidence>
<feature type="domain" description="Diphthamide synthase" evidence="13">
    <location>
        <begin position="1"/>
        <end position="229"/>
    </location>
</feature>
<dbReference type="EMBL" id="JBDFQZ010000004">
    <property type="protein sequence ID" value="KAK9735226.1"/>
    <property type="molecule type" value="Genomic_DNA"/>
</dbReference>
<proteinExistence type="inferred from homology"/>
<gene>
    <name evidence="14" type="ORF">RND81_04G192000</name>
</gene>
<evidence type="ECO:0000256" key="7">
    <source>
        <dbReference type="ARBA" id="ARBA00022840"/>
    </source>
</evidence>
<dbReference type="EC" id="6.3.1.14" evidence="3"/>
<evidence type="ECO:0000256" key="6">
    <source>
        <dbReference type="ARBA" id="ARBA00022741"/>
    </source>
</evidence>
<dbReference type="Gene3D" id="3.90.1490.10">
    <property type="entry name" value="putative n-type atp pyrophosphatase, domain 2"/>
    <property type="match status" value="1"/>
</dbReference>
<dbReference type="PANTHER" id="PTHR12196:SF2">
    <property type="entry name" value="DIPHTHINE--AMMONIA LIGASE"/>
    <property type="match status" value="1"/>
</dbReference>
<dbReference type="SUPFAM" id="SSF52402">
    <property type="entry name" value="Adenine nucleotide alpha hydrolases-like"/>
    <property type="match status" value="1"/>
</dbReference>
<comment type="pathway">
    <text evidence="1">Protein modification; peptidyl-diphthamide biosynthesis.</text>
</comment>
<comment type="catalytic activity">
    <reaction evidence="12">
        <text>diphthine-[translation elongation factor 2] + NH4(+) + ATP = diphthamide-[translation elongation factor 2] + AMP + diphosphate + H(+)</text>
        <dbReference type="Rhea" id="RHEA:19753"/>
        <dbReference type="Rhea" id="RHEA-COMP:10172"/>
        <dbReference type="Rhea" id="RHEA-COMP:10174"/>
        <dbReference type="ChEBI" id="CHEBI:15378"/>
        <dbReference type="ChEBI" id="CHEBI:16692"/>
        <dbReference type="ChEBI" id="CHEBI:28938"/>
        <dbReference type="ChEBI" id="CHEBI:30616"/>
        <dbReference type="ChEBI" id="CHEBI:33019"/>
        <dbReference type="ChEBI" id="CHEBI:82696"/>
        <dbReference type="ChEBI" id="CHEBI:456215"/>
        <dbReference type="EC" id="6.3.1.14"/>
    </reaction>
</comment>
<dbReference type="FunFam" id="3.90.1490.10:FF:000001">
    <property type="entry name" value="Diphthine--ammonia ligase"/>
    <property type="match status" value="1"/>
</dbReference>
<evidence type="ECO:0000256" key="4">
    <source>
        <dbReference type="ARBA" id="ARBA00018426"/>
    </source>
</evidence>
<dbReference type="SUPFAM" id="SSF55298">
    <property type="entry name" value="YjgF-like"/>
    <property type="match status" value="2"/>
</dbReference>
<dbReference type="PANTHER" id="PTHR12196">
    <property type="entry name" value="DOMAIN OF UNKNOWN FUNCTION 71 DUF71 -CONTAINING PROTEIN"/>
    <property type="match status" value="1"/>
</dbReference>
<evidence type="ECO:0000256" key="11">
    <source>
        <dbReference type="ARBA" id="ARBA00032849"/>
    </source>
</evidence>
<evidence type="ECO:0000256" key="1">
    <source>
        <dbReference type="ARBA" id="ARBA00005156"/>
    </source>
</evidence>
<dbReference type="Gene3D" id="3.30.1330.40">
    <property type="entry name" value="RutC-like"/>
    <property type="match status" value="2"/>
</dbReference>
<keyword evidence="5" id="KW-0436">Ligase</keyword>
<dbReference type="InterPro" id="IPR035959">
    <property type="entry name" value="RutC-like_sf"/>
</dbReference>
<dbReference type="GO" id="GO:0017183">
    <property type="term" value="P:protein histidyl modification to diphthamide"/>
    <property type="evidence" value="ECO:0007669"/>
    <property type="project" value="TreeGrafter"/>
</dbReference>
<sequence length="742" mass="82475">MKVVALVSGGKDSCYAMMQCIHYGHEIVALANLMPVDDSVDELDSYMYQTVGHQIVVSYAKCMGIPLFRRRLRGSTRHHELSYSMTPGDEVEDMFALLSEVKRQIPSVTAVSSGAIASDYQRLRVENICSRLGLVSLAFLWKQEQSLLLQEMITSGIVAIIVKVAAIGLNPAKHLGKELEYMKSHLHHLNGLYGINICGEGGEYETLTLDCPLFKFARIVLDDFQIMLHSSDSIAPVGVLHPLAFHLVSKEFCTDSTGSSISNGICLEDMNCVYEVGDSSLETRDQIQDPEFPPNLIGYATSHLQTSETKNEDTFSICCWLKDSGRSRGLQDDLKVVLSGVESKLKQHGIGWECVIYVHLYIADMNEFTVANETYVSYITQEKCPSGVPSRSTIELPLLQAGLGKAYVEVLVSRDQAKKVLHVQSISCWAPSCIGPYSQATLHRGVLHMAGQLGLDPPTMALCTGGVSAELEQALLNSEAVAECFNCSLSTSAIAFIVYCSTKIPSVDRVELQEKWKRSIEHLKKLRLAKGKVSKVLDPVLLVVLVPELPKRALVEVKPILFVMDSSESERSVDDRDQACVTLKSYWGFQQEHWHETCLQKCIVLDNICMIMLSIATDDIAKICHDTLVAGHSISLEQAEKIAKFCIYLINRFLTENLFTWENTMHLRLYFQTGTLVQMETLSLAFNDAFQAFAEVNPDFKKSNKPIFNLIPVLGTGRFATCIDKVLTCELLAQKPSCKVIE</sequence>
<evidence type="ECO:0000256" key="9">
    <source>
        <dbReference type="ARBA" id="ARBA00031202"/>
    </source>
</evidence>
<keyword evidence="15" id="KW-1185">Reference proteome</keyword>
<comment type="similarity">
    <text evidence="2">Belongs to the Diphthine--ammonia ligase family.</text>
</comment>
<dbReference type="InterPro" id="IPR030662">
    <property type="entry name" value="DPH6/MJ0570"/>
</dbReference>
<dbReference type="NCBIfam" id="TIGR00290">
    <property type="entry name" value="MJ0570_dom"/>
    <property type="match status" value="1"/>
</dbReference>
<evidence type="ECO:0000256" key="12">
    <source>
        <dbReference type="ARBA" id="ARBA00048108"/>
    </source>
</evidence>
<dbReference type="InterPro" id="IPR014729">
    <property type="entry name" value="Rossmann-like_a/b/a_fold"/>
</dbReference>
<dbReference type="GO" id="GO:0005524">
    <property type="term" value="F:ATP binding"/>
    <property type="evidence" value="ECO:0007669"/>
    <property type="project" value="UniProtKB-KW"/>
</dbReference>
<dbReference type="GO" id="GO:0017178">
    <property type="term" value="F:diphthine-ammonia ligase activity"/>
    <property type="evidence" value="ECO:0007669"/>
    <property type="project" value="UniProtKB-EC"/>
</dbReference>
<evidence type="ECO:0000256" key="2">
    <source>
        <dbReference type="ARBA" id="ARBA00008496"/>
    </source>
</evidence>
<reference evidence="14" key="1">
    <citation type="submission" date="2024-03" db="EMBL/GenBank/DDBJ databases">
        <title>WGS assembly of Saponaria officinalis var. Norfolk2.</title>
        <authorList>
            <person name="Jenkins J."/>
            <person name="Shu S."/>
            <person name="Grimwood J."/>
            <person name="Barry K."/>
            <person name="Goodstein D."/>
            <person name="Schmutz J."/>
            <person name="Leebens-Mack J."/>
            <person name="Osbourn A."/>
        </authorList>
    </citation>
    <scope>NUCLEOTIDE SEQUENCE [LARGE SCALE GENOMIC DNA]</scope>
    <source>
        <strain evidence="14">JIC</strain>
    </source>
</reference>
<dbReference type="AlphaFoldDB" id="A0AAW1LNP3"/>
<dbReference type="FunFam" id="3.30.1330.40:FF:000016">
    <property type="entry name" value="Endoribonuclease"/>
    <property type="match status" value="1"/>
</dbReference>
<evidence type="ECO:0000313" key="15">
    <source>
        <dbReference type="Proteomes" id="UP001443914"/>
    </source>
</evidence>
<dbReference type="InterPro" id="IPR006175">
    <property type="entry name" value="YjgF/YER057c/UK114"/>
</dbReference>
<organism evidence="14 15">
    <name type="scientific">Saponaria officinalis</name>
    <name type="common">Common soapwort</name>
    <name type="synonym">Lychnis saponaria</name>
    <dbReference type="NCBI Taxonomy" id="3572"/>
    <lineage>
        <taxon>Eukaryota</taxon>
        <taxon>Viridiplantae</taxon>
        <taxon>Streptophyta</taxon>
        <taxon>Embryophyta</taxon>
        <taxon>Tracheophyta</taxon>
        <taxon>Spermatophyta</taxon>
        <taxon>Magnoliopsida</taxon>
        <taxon>eudicotyledons</taxon>
        <taxon>Gunneridae</taxon>
        <taxon>Pentapetalae</taxon>
        <taxon>Caryophyllales</taxon>
        <taxon>Caryophyllaceae</taxon>
        <taxon>Caryophylleae</taxon>
        <taxon>Saponaria</taxon>
    </lineage>
</organism>
<keyword evidence="6" id="KW-0547">Nucleotide-binding</keyword>
<evidence type="ECO:0000256" key="8">
    <source>
        <dbReference type="ARBA" id="ARBA00029814"/>
    </source>
</evidence>
<protein>
    <recommendedName>
        <fullName evidence="4">Diphthine--ammonia ligase</fullName>
        <ecNumber evidence="3">6.3.1.14</ecNumber>
    </recommendedName>
    <alternativeName>
        <fullName evidence="9">ATP-binding domain-containing protein 4</fullName>
    </alternativeName>
    <alternativeName>
        <fullName evidence="8">Diphthamide synthase</fullName>
    </alternativeName>
    <alternativeName>
        <fullName evidence="10">Diphthamide synthetase</fullName>
    </alternativeName>
    <alternativeName>
        <fullName evidence="11">Protein DPH6 homolog</fullName>
    </alternativeName>
</protein>
<dbReference type="Gene3D" id="3.40.50.620">
    <property type="entry name" value="HUPs"/>
    <property type="match status" value="1"/>
</dbReference>
<dbReference type="InterPro" id="IPR002761">
    <property type="entry name" value="Diphthami_syn_dom"/>
</dbReference>
<accession>A0AAW1LNP3</accession>
<comment type="caution">
    <text evidence="14">The sequence shown here is derived from an EMBL/GenBank/DDBJ whole genome shotgun (WGS) entry which is preliminary data.</text>
</comment>
<evidence type="ECO:0000256" key="10">
    <source>
        <dbReference type="ARBA" id="ARBA00031552"/>
    </source>
</evidence>